<accession>A0A2U1LX70</accession>
<reference evidence="2 3" key="1">
    <citation type="journal article" date="2018" name="Mol. Plant">
        <title>The genome of Artemisia annua provides insight into the evolution of Asteraceae family and artemisinin biosynthesis.</title>
        <authorList>
            <person name="Shen Q."/>
            <person name="Zhang L."/>
            <person name="Liao Z."/>
            <person name="Wang S."/>
            <person name="Yan T."/>
            <person name="Shi P."/>
            <person name="Liu M."/>
            <person name="Fu X."/>
            <person name="Pan Q."/>
            <person name="Wang Y."/>
            <person name="Lv Z."/>
            <person name="Lu X."/>
            <person name="Zhang F."/>
            <person name="Jiang W."/>
            <person name="Ma Y."/>
            <person name="Chen M."/>
            <person name="Hao X."/>
            <person name="Li L."/>
            <person name="Tang Y."/>
            <person name="Lv G."/>
            <person name="Zhou Y."/>
            <person name="Sun X."/>
            <person name="Brodelius P.E."/>
            <person name="Rose J.K.C."/>
            <person name="Tang K."/>
        </authorList>
    </citation>
    <scope>NUCLEOTIDE SEQUENCE [LARGE SCALE GENOMIC DNA]</scope>
    <source>
        <strain evidence="3">cv. Huhao1</strain>
        <tissue evidence="2">Leaf</tissue>
    </source>
</reference>
<organism evidence="2 3">
    <name type="scientific">Artemisia annua</name>
    <name type="common">Sweet wormwood</name>
    <dbReference type="NCBI Taxonomy" id="35608"/>
    <lineage>
        <taxon>Eukaryota</taxon>
        <taxon>Viridiplantae</taxon>
        <taxon>Streptophyta</taxon>
        <taxon>Embryophyta</taxon>
        <taxon>Tracheophyta</taxon>
        <taxon>Spermatophyta</taxon>
        <taxon>Magnoliopsida</taxon>
        <taxon>eudicotyledons</taxon>
        <taxon>Gunneridae</taxon>
        <taxon>Pentapetalae</taxon>
        <taxon>asterids</taxon>
        <taxon>campanulids</taxon>
        <taxon>Asterales</taxon>
        <taxon>Asteraceae</taxon>
        <taxon>Asteroideae</taxon>
        <taxon>Anthemideae</taxon>
        <taxon>Artemisiinae</taxon>
        <taxon>Artemisia</taxon>
    </lineage>
</organism>
<dbReference type="Gene3D" id="3.90.660.10">
    <property type="match status" value="1"/>
</dbReference>
<dbReference type="EMBL" id="PKPP01007353">
    <property type="protein sequence ID" value="PWA53616.1"/>
    <property type="molecule type" value="Genomic_DNA"/>
</dbReference>
<evidence type="ECO:0000256" key="1">
    <source>
        <dbReference type="SAM" id="MobiDB-lite"/>
    </source>
</evidence>
<proteinExistence type="predicted"/>
<protein>
    <submittedName>
        <fullName evidence="2">FAD/NAD(P)-binding oxidoreductase family protein</fullName>
    </submittedName>
</protein>
<dbReference type="PANTHER" id="PTHR16128">
    <property type="entry name" value="FAD/NAD(P)-BINDING OXIDOREDUCTASE FAMILY PROTEIN"/>
    <property type="match status" value="1"/>
</dbReference>
<comment type="caution">
    <text evidence="2">The sequence shown here is derived from an EMBL/GenBank/DDBJ whole genome shotgun (WGS) entry which is preliminary data.</text>
</comment>
<evidence type="ECO:0000313" key="2">
    <source>
        <dbReference type="EMBL" id="PWA53616.1"/>
    </source>
</evidence>
<feature type="region of interest" description="Disordered" evidence="1">
    <location>
        <begin position="25"/>
        <end position="47"/>
    </location>
</feature>
<sequence length="328" mass="37508">MSICSYCSSSTQALLTIEKGNSVSDSTDVELRGREESNSTDHSSFSSVPLLNSENVIKALMDETEIQKEDWEIDNSVYDSTDIEVRGREEAKFTDHISFSPVWVSDSENMINALTGESDTHKENQERGNSLDKGLKCESVAENVVVYNQPNKQVRRNKFVEILPRNVASTWWSFLPFSSTPPRYIAINGMRTLADSQLSQSSMIEVVRPCWISFHEPYNGMWHLSENGKHRGQFDAIVMHIMCKILKTILPGGTTMSSTEMATNDYEETILCDVSMEEELRRKERQRQQEAYDDDEDDEEQQNNVLTVVKAILTVLQREEFDSYDIIR</sequence>
<name>A0A2U1LX70_ARTAN</name>
<dbReference type="OrthoDB" id="10489177at2759"/>
<keyword evidence="3" id="KW-1185">Reference proteome</keyword>
<dbReference type="PANTHER" id="PTHR16128:SF8">
    <property type="entry name" value="EXPRESSED PROTEIN"/>
    <property type="match status" value="1"/>
</dbReference>
<dbReference type="Gene3D" id="3.50.50.60">
    <property type="entry name" value="FAD/NAD(P)-binding domain"/>
    <property type="match status" value="1"/>
</dbReference>
<dbReference type="Proteomes" id="UP000245207">
    <property type="component" value="Unassembled WGS sequence"/>
</dbReference>
<dbReference type="AlphaFoldDB" id="A0A2U1LX70"/>
<evidence type="ECO:0000313" key="3">
    <source>
        <dbReference type="Proteomes" id="UP000245207"/>
    </source>
</evidence>
<feature type="compositionally biased region" description="Basic and acidic residues" evidence="1">
    <location>
        <begin position="29"/>
        <end position="39"/>
    </location>
</feature>
<gene>
    <name evidence="2" type="ORF">CTI12_AA443430</name>
</gene>
<dbReference type="InterPro" id="IPR036188">
    <property type="entry name" value="FAD/NAD-bd_sf"/>
</dbReference>